<dbReference type="Pfam" id="PF01381">
    <property type="entry name" value="HTH_3"/>
    <property type="match status" value="1"/>
</dbReference>
<dbReference type="STRING" id="390242.SAMN04488024_105331"/>
<evidence type="ECO:0000259" key="2">
    <source>
        <dbReference type="PROSITE" id="PS50943"/>
    </source>
</evidence>
<proteinExistence type="predicted"/>
<reference evidence="4" key="1">
    <citation type="submission" date="2016-10" db="EMBL/GenBank/DDBJ databases">
        <authorList>
            <person name="Varghese N."/>
            <person name="Submissions S."/>
        </authorList>
    </citation>
    <scope>NUCLEOTIDE SEQUENCE [LARGE SCALE GENOMIC DNA]</scope>
    <source>
        <strain evidence="4">DSM 18609</strain>
    </source>
</reference>
<sequence length="88" mass="10464">MPLHMLDIGNTLRRYRDKYNYTQQYVADIIGISRVAYRKWENNEVDFAISQLGKVAELYEVSIPEIIIQSDFQKKQKIPLNRKGHQCY</sequence>
<dbReference type="PROSITE" id="PS50943">
    <property type="entry name" value="HTH_CROC1"/>
    <property type="match status" value="1"/>
</dbReference>
<accession>A0A1G6UHN9</accession>
<dbReference type="CDD" id="cd00093">
    <property type="entry name" value="HTH_XRE"/>
    <property type="match status" value="1"/>
</dbReference>
<name>A0A1G6UHN9_9SPHI</name>
<dbReference type="SUPFAM" id="SSF47413">
    <property type="entry name" value="lambda repressor-like DNA-binding domains"/>
    <property type="match status" value="1"/>
</dbReference>
<evidence type="ECO:0000313" key="3">
    <source>
        <dbReference type="EMBL" id="SDD40055.1"/>
    </source>
</evidence>
<dbReference type="InterPro" id="IPR001387">
    <property type="entry name" value="Cro/C1-type_HTH"/>
</dbReference>
<dbReference type="PANTHER" id="PTHR46558">
    <property type="entry name" value="TRACRIPTIONAL REGULATORY PROTEIN-RELATED-RELATED"/>
    <property type="match status" value="1"/>
</dbReference>
<dbReference type="Gene3D" id="1.10.260.40">
    <property type="entry name" value="lambda repressor-like DNA-binding domains"/>
    <property type="match status" value="1"/>
</dbReference>
<dbReference type="GO" id="GO:0003677">
    <property type="term" value="F:DNA binding"/>
    <property type="evidence" value="ECO:0007669"/>
    <property type="project" value="UniProtKB-KW"/>
</dbReference>
<feature type="domain" description="HTH cro/C1-type" evidence="2">
    <location>
        <begin position="12"/>
        <end position="66"/>
    </location>
</feature>
<keyword evidence="4" id="KW-1185">Reference proteome</keyword>
<evidence type="ECO:0000313" key="4">
    <source>
        <dbReference type="Proteomes" id="UP000199455"/>
    </source>
</evidence>
<dbReference type="InterPro" id="IPR010982">
    <property type="entry name" value="Lambda_DNA-bd_dom_sf"/>
</dbReference>
<gene>
    <name evidence="3" type="ORF">SAMN04488024_105331</name>
</gene>
<dbReference type="AlphaFoldDB" id="A0A1G6UHN9"/>
<dbReference type="PANTHER" id="PTHR46558:SF11">
    <property type="entry name" value="HTH-TYPE TRANSCRIPTIONAL REGULATOR XRE"/>
    <property type="match status" value="1"/>
</dbReference>
<dbReference type="SMART" id="SM00530">
    <property type="entry name" value="HTH_XRE"/>
    <property type="match status" value="1"/>
</dbReference>
<dbReference type="EMBL" id="FMZH01000005">
    <property type="protein sequence ID" value="SDD40055.1"/>
    <property type="molecule type" value="Genomic_DNA"/>
</dbReference>
<organism evidence="3 4">
    <name type="scientific">Pedobacter soli</name>
    <dbReference type="NCBI Taxonomy" id="390242"/>
    <lineage>
        <taxon>Bacteria</taxon>
        <taxon>Pseudomonadati</taxon>
        <taxon>Bacteroidota</taxon>
        <taxon>Sphingobacteriia</taxon>
        <taxon>Sphingobacteriales</taxon>
        <taxon>Sphingobacteriaceae</taxon>
        <taxon>Pedobacter</taxon>
    </lineage>
</organism>
<evidence type="ECO:0000256" key="1">
    <source>
        <dbReference type="ARBA" id="ARBA00023125"/>
    </source>
</evidence>
<dbReference type="Proteomes" id="UP000199455">
    <property type="component" value="Unassembled WGS sequence"/>
</dbReference>
<protein>
    <submittedName>
        <fullName evidence="3">DNA-binding transcriptional regulator, XRE-family HTH domain</fullName>
    </submittedName>
</protein>
<keyword evidence="1 3" id="KW-0238">DNA-binding</keyword>